<evidence type="ECO:0000313" key="3">
    <source>
        <dbReference type="EMBL" id="ANZ67986.1"/>
    </source>
</evidence>
<evidence type="ECO:0008006" key="5">
    <source>
        <dbReference type="Google" id="ProtNLM"/>
    </source>
</evidence>
<sequence>MSIAIITDSSAYLSPQTVARAGNIYVTPIAINWDNNTFYDMRTLQPKQFYDQLAKRKALPTTSMPSMGTITQLLDDLAEEGITDVIILPMSKGISSFTSALSVVADQTMPRVHVVDTNSTCGGMEMLVLLASRLANEGFEITDILAAITTLQHSMQIEFIVKDLNYLKRTGRISTTSQVLGNLLRVRPILAIDTQDTGIIRPIGKERTAKRAIRHIEDDLTASIKAAPKLPYAAVVFDGNAPEEKRAWLHHLKETFTDVRFSAGIIGPGVGCHTGGGVLAMAWAYDWQVLADQLISERAQLQIQI</sequence>
<name>A0A1B2J0X5_9LACO</name>
<dbReference type="Pfam" id="PF02645">
    <property type="entry name" value="DegV"/>
    <property type="match status" value="1"/>
</dbReference>
<dbReference type="AlphaFoldDB" id="A0A1B2J0X5"/>
<dbReference type="SUPFAM" id="SSF82549">
    <property type="entry name" value="DAK1/DegV-like"/>
    <property type="match status" value="1"/>
</dbReference>
<dbReference type="EMBL" id="CP014924">
    <property type="protein sequence ID" value="ANZ67986.1"/>
    <property type="molecule type" value="Genomic_DNA"/>
</dbReference>
<reference evidence="3 4" key="1">
    <citation type="submission" date="2016-03" db="EMBL/GenBank/DDBJ databases">
        <title>Pediococcus and Lactobacillus from brewery environment - whole genome sequencing and assembly.</title>
        <authorList>
            <person name="Behr J."/>
            <person name="Geissler A.J."/>
            <person name="Vogel R.F."/>
        </authorList>
    </citation>
    <scope>NUCLEOTIDE SEQUENCE [LARGE SCALE GENOMIC DNA]</scope>
    <source>
        <strain evidence="3 4">TMW 1.1995</strain>
    </source>
</reference>
<keyword evidence="2" id="KW-0446">Lipid-binding</keyword>
<accession>A0A1B2J0X5</accession>
<protein>
    <recommendedName>
        <fullName evidence="5">Fatty acid-binding protein DegV</fullName>
    </recommendedName>
</protein>
<proteinExistence type="predicted"/>
<dbReference type="OrthoDB" id="9780660at2"/>
<gene>
    <name evidence="3" type="ORF">AYR63_13110</name>
</gene>
<comment type="function">
    <text evidence="1">May bind long-chain fatty acids, such as palmitate, and may play a role in lipid transport or fatty acid metabolism.</text>
</comment>
<dbReference type="NCBIfam" id="TIGR00762">
    <property type="entry name" value="DegV"/>
    <property type="match status" value="1"/>
</dbReference>
<dbReference type="PANTHER" id="PTHR33434">
    <property type="entry name" value="DEGV DOMAIN-CONTAINING PROTEIN DR_1986-RELATED"/>
    <property type="match status" value="1"/>
</dbReference>
<dbReference type="STRING" id="240427.AYR62_06210"/>
<dbReference type="InterPro" id="IPR050270">
    <property type="entry name" value="DegV_domain_contain"/>
</dbReference>
<evidence type="ECO:0000256" key="2">
    <source>
        <dbReference type="ARBA" id="ARBA00023121"/>
    </source>
</evidence>
<dbReference type="Gene3D" id="3.30.1180.10">
    <property type="match status" value="1"/>
</dbReference>
<dbReference type="Proteomes" id="UP000093267">
    <property type="component" value="Chromosome"/>
</dbReference>
<dbReference type="InterPro" id="IPR043168">
    <property type="entry name" value="DegV_C"/>
</dbReference>
<dbReference type="RefSeq" id="WP_054707264.1">
    <property type="nucleotide sequence ID" value="NZ_CP014912.1"/>
</dbReference>
<dbReference type="InterPro" id="IPR003797">
    <property type="entry name" value="DegV"/>
</dbReference>
<dbReference type="PROSITE" id="PS51482">
    <property type="entry name" value="DEGV"/>
    <property type="match status" value="1"/>
</dbReference>
<dbReference type="Gene3D" id="3.40.50.10170">
    <property type="match status" value="1"/>
</dbReference>
<evidence type="ECO:0000256" key="1">
    <source>
        <dbReference type="ARBA" id="ARBA00003238"/>
    </source>
</evidence>
<keyword evidence="4" id="KW-1185">Reference proteome</keyword>
<evidence type="ECO:0000313" key="4">
    <source>
        <dbReference type="Proteomes" id="UP000093267"/>
    </source>
</evidence>
<organism evidence="3 4">
    <name type="scientific">Secundilactobacillus paracollinoides</name>
    <dbReference type="NCBI Taxonomy" id="240427"/>
    <lineage>
        <taxon>Bacteria</taxon>
        <taxon>Bacillati</taxon>
        <taxon>Bacillota</taxon>
        <taxon>Bacilli</taxon>
        <taxon>Lactobacillales</taxon>
        <taxon>Lactobacillaceae</taxon>
        <taxon>Secundilactobacillus</taxon>
    </lineage>
</organism>
<dbReference type="PANTHER" id="PTHR33434:SF2">
    <property type="entry name" value="FATTY ACID-BINDING PROTEIN TM_1468"/>
    <property type="match status" value="1"/>
</dbReference>
<dbReference type="GO" id="GO:0008289">
    <property type="term" value="F:lipid binding"/>
    <property type="evidence" value="ECO:0007669"/>
    <property type="project" value="UniProtKB-KW"/>
</dbReference>